<feature type="chain" id="PRO_5012488690" description="SGNH hydrolase-type esterase domain-containing protein" evidence="1">
    <location>
        <begin position="29"/>
        <end position="124"/>
    </location>
</feature>
<name>A0A225WXX1_9STRA</name>
<evidence type="ECO:0008006" key="4">
    <source>
        <dbReference type="Google" id="ProtNLM"/>
    </source>
</evidence>
<evidence type="ECO:0000256" key="1">
    <source>
        <dbReference type="SAM" id="SignalP"/>
    </source>
</evidence>
<dbReference type="InterPro" id="IPR036514">
    <property type="entry name" value="SGNH_hydro_sf"/>
</dbReference>
<dbReference type="Gene3D" id="3.40.50.1110">
    <property type="entry name" value="SGNH hydrolase"/>
    <property type="match status" value="1"/>
</dbReference>
<proteinExistence type="predicted"/>
<dbReference type="SUPFAM" id="SSF52266">
    <property type="entry name" value="SGNH hydrolase"/>
    <property type="match status" value="1"/>
</dbReference>
<accession>A0A225WXX1</accession>
<dbReference type="EMBL" id="NBNE01000200">
    <property type="protein sequence ID" value="OWZ21660.1"/>
    <property type="molecule type" value="Genomic_DNA"/>
</dbReference>
<dbReference type="Proteomes" id="UP000198211">
    <property type="component" value="Unassembled WGS sequence"/>
</dbReference>
<evidence type="ECO:0000313" key="3">
    <source>
        <dbReference type="Proteomes" id="UP000198211"/>
    </source>
</evidence>
<keyword evidence="1" id="KW-0732">Signal</keyword>
<keyword evidence="3" id="KW-1185">Reference proteome</keyword>
<feature type="signal peptide" evidence="1">
    <location>
        <begin position="1"/>
        <end position="28"/>
    </location>
</feature>
<evidence type="ECO:0000313" key="2">
    <source>
        <dbReference type="EMBL" id="OWZ21660.1"/>
    </source>
</evidence>
<dbReference type="OrthoDB" id="57748at2759"/>
<organism evidence="2 3">
    <name type="scientific">Phytophthora megakarya</name>
    <dbReference type="NCBI Taxonomy" id="4795"/>
    <lineage>
        <taxon>Eukaryota</taxon>
        <taxon>Sar</taxon>
        <taxon>Stramenopiles</taxon>
        <taxon>Oomycota</taxon>
        <taxon>Peronosporomycetes</taxon>
        <taxon>Peronosporales</taxon>
        <taxon>Peronosporaceae</taxon>
        <taxon>Phytophthora</taxon>
    </lineage>
</organism>
<sequence length="124" mass="13520">MLEALRAFLALLWWHLCSFLAYNLHVRGLKPASEFLHKVVIIGDDFAAGIGDYVTVGSAGGGIADYLKKIVRHNWAIINAGVPGSTTADWLLSSPKKYFKNVFTSRAMSDASIVIIILGSAEIR</sequence>
<gene>
    <name evidence="2" type="ORF">PHMEG_0003749</name>
</gene>
<comment type="caution">
    <text evidence="2">The sequence shown here is derived from an EMBL/GenBank/DDBJ whole genome shotgun (WGS) entry which is preliminary data.</text>
</comment>
<protein>
    <recommendedName>
        <fullName evidence="4">SGNH hydrolase-type esterase domain-containing protein</fullName>
    </recommendedName>
</protein>
<reference evidence="3" key="1">
    <citation type="submission" date="2017-03" db="EMBL/GenBank/DDBJ databases">
        <title>Phytopthora megakarya and P. palmivora, two closely related causual agents of cacao black pod achieved similar genome size and gene model numbers by different mechanisms.</title>
        <authorList>
            <person name="Ali S."/>
            <person name="Shao J."/>
            <person name="Larry D.J."/>
            <person name="Kronmiller B."/>
            <person name="Shen D."/>
            <person name="Strem M.D."/>
            <person name="Melnick R.L."/>
            <person name="Guiltinan M.J."/>
            <person name="Tyler B.M."/>
            <person name="Meinhardt L.W."/>
            <person name="Bailey B.A."/>
        </authorList>
    </citation>
    <scope>NUCLEOTIDE SEQUENCE [LARGE SCALE GENOMIC DNA]</scope>
    <source>
        <strain evidence="3">zdho120</strain>
    </source>
</reference>
<dbReference type="AlphaFoldDB" id="A0A225WXX1"/>